<evidence type="ECO:0000259" key="8">
    <source>
        <dbReference type="PROSITE" id="PS50199"/>
    </source>
</evidence>
<dbReference type="EMBL" id="ATMH01000752">
    <property type="protein sequence ID" value="EPY36106.1"/>
    <property type="molecule type" value="Genomic_DNA"/>
</dbReference>
<reference evidence="9 10" key="1">
    <citation type="journal article" date="2013" name="PLoS ONE">
        <title>Predicting the Proteins of Angomonas deanei, Strigomonas culicis and Their Respective Endosymbionts Reveals New Aspects of the Trypanosomatidae Family.</title>
        <authorList>
            <person name="Motta M.C."/>
            <person name="Martins A.C."/>
            <person name="de Souza S.S."/>
            <person name="Catta-Preta C.M."/>
            <person name="Silva R."/>
            <person name="Klein C.C."/>
            <person name="de Almeida L.G."/>
            <person name="de Lima Cunha O."/>
            <person name="Ciapina L.P."/>
            <person name="Brocchi M."/>
            <person name="Colabardini A.C."/>
            <person name="de Araujo Lima B."/>
            <person name="Machado C.R."/>
            <person name="de Almeida Soares C.M."/>
            <person name="Probst C.M."/>
            <person name="de Menezes C.B."/>
            <person name="Thompson C.E."/>
            <person name="Bartholomeu D.C."/>
            <person name="Gradia D.F."/>
            <person name="Pavoni D.P."/>
            <person name="Grisard E.C."/>
            <person name="Fantinatti-Garboggini F."/>
            <person name="Marchini F.K."/>
            <person name="Rodrigues-Luiz G.F."/>
            <person name="Wagner G."/>
            <person name="Goldman G.H."/>
            <person name="Fietto J.L."/>
            <person name="Elias M.C."/>
            <person name="Goldman M.H."/>
            <person name="Sagot M.F."/>
            <person name="Pereira M."/>
            <person name="Stoco P.H."/>
            <person name="de Mendonca-Neto R.P."/>
            <person name="Teixeira S.M."/>
            <person name="Maciel T.E."/>
            <person name="de Oliveira Mendes T.A."/>
            <person name="Urmenyi T.P."/>
            <person name="de Souza W."/>
            <person name="Schenkman S."/>
            <person name="de Vasconcelos A.T."/>
        </authorList>
    </citation>
    <scope>NUCLEOTIDE SEQUENCE [LARGE SCALE GENOMIC DNA]</scope>
</reference>
<dbReference type="InterPro" id="IPR008942">
    <property type="entry name" value="ENTH_VHS"/>
</dbReference>
<dbReference type="OrthoDB" id="276741at2759"/>
<dbReference type="GO" id="GO:0008270">
    <property type="term" value="F:zinc ion binding"/>
    <property type="evidence" value="ECO:0007669"/>
    <property type="project" value="UniProtKB-KW"/>
</dbReference>
<evidence type="ECO:0000313" key="9">
    <source>
        <dbReference type="EMBL" id="EPY36106.1"/>
    </source>
</evidence>
<gene>
    <name evidence="9" type="ORF">STCU_00752</name>
</gene>
<dbReference type="PROSITE" id="PS50199">
    <property type="entry name" value="ZF_RANBP2_2"/>
    <property type="match status" value="1"/>
</dbReference>
<evidence type="ECO:0000256" key="6">
    <source>
        <dbReference type="SAM" id="MobiDB-lite"/>
    </source>
</evidence>
<dbReference type="InterPro" id="IPR001876">
    <property type="entry name" value="Znf_RanBP2"/>
</dbReference>
<comment type="caution">
    <text evidence="9">The sequence shown here is derived from an EMBL/GenBank/DDBJ whole genome shotgun (WGS) entry which is preliminary data.</text>
</comment>
<name>S9WAI5_9TRYP</name>
<dbReference type="AlphaFoldDB" id="S9WAI5"/>
<evidence type="ECO:0000256" key="2">
    <source>
        <dbReference type="ARBA" id="ARBA00022771"/>
    </source>
</evidence>
<dbReference type="Proteomes" id="UP000015354">
    <property type="component" value="Unassembled WGS sequence"/>
</dbReference>
<dbReference type="Gene3D" id="1.25.40.90">
    <property type="match status" value="1"/>
</dbReference>
<evidence type="ECO:0000256" key="3">
    <source>
        <dbReference type="ARBA" id="ARBA00022833"/>
    </source>
</evidence>
<proteinExistence type="predicted"/>
<dbReference type="SMART" id="SM00356">
    <property type="entry name" value="ZnF_C3H1"/>
    <property type="match status" value="1"/>
</dbReference>
<dbReference type="PROSITE" id="PS50103">
    <property type="entry name" value="ZF_C3H1"/>
    <property type="match status" value="1"/>
</dbReference>
<keyword evidence="2 4" id="KW-0863">Zinc-finger</keyword>
<evidence type="ECO:0000313" key="10">
    <source>
        <dbReference type="Proteomes" id="UP000015354"/>
    </source>
</evidence>
<keyword evidence="1 5" id="KW-0479">Metal-binding</keyword>
<evidence type="ECO:0000256" key="4">
    <source>
        <dbReference type="PROSITE-ProRule" id="PRU00322"/>
    </source>
</evidence>
<organism evidence="9 10">
    <name type="scientific">Strigomonas culicis</name>
    <dbReference type="NCBI Taxonomy" id="28005"/>
    <lineage>
        <taxon>Eukaryota</taxon>
        <taxon>Discoba</taxon>
        <taxon>Euglenozoa</taxon>
        <taxon>Kinetoplastea</taxon>
        <taxon>Metakinetoplastina</taxon>
        <taxon>Trypanosomatida</taxon>
        <taxon>Trypanosomatidae</taxon>
        <taxon>Strigomonadinae</taxon>
        <taxon>Strigomonas</taxon>
    </lineage>
</organism>
<keyword evidence="10" id="KW-1185">Reference proteome</keyword>
<dbReference type="InterPro" id="IPR000571">
    <property type="entry name" value="Znf_CCCH"/>
</dbReference>
<feature type="domain" description="C3H1-type" evidence="7">
    <location>
        <begin position="188"/>
        <end position="210"/>
    </location>
</feature>
<accession>S9WAI5</accession>
<dbReference type="PROSITE" id="PS01358">
    <property type="entry name" value="ZF_RANBP2_1"/>
    <property type="match status" value="1"/>
</dbReference>
<feature type="region of interest" description="Disordered" evidence="6">
    <location>
        <begin position="323"/>
        <end position="358"/>
    </location>
</feature>
<evidence type="ECO:0000256" key="1">
    <source>
        <dbReference type="ARBA" id="ARBA00022723"/>
    </source>
</evidence>
<feature type="zinc finger region" description="C3H1-type" evidence="5">
    <location>
        <begin position="188"/>
        <end position="210"/>
    </location>
</feature>
<evidence type="ECO:0000259" key="7">
    <source>
        <dbReference type="PROSITE" id="PS50103"/>
    </source>
</evidence>
<keyword evidence="3 5" id="KW-0862">Zinc</keyword>
<dbReference type="SUPFAM" id="SSF48464">
    <property type="entry name" value="ENTH/VHS domain"/>
    <property type="match status" value="1"/>
</dbReference>
<sequence length="479" mass="54528">MYGGGEEYFLEPPEFDVDTLVSFAKFCERLRRLEKPGKKAIQESAVLARDIGDSEAAYDLVVGALFRHIKCWTGTKQLACWYVLDKLCKENRDKYGFIAEKYILEIGRDYIPFEDEALGAKYESLVEHWESVFSRHVVDALWLSKKERLWAVDHPDEVLRRQKEEEAEWEREEKAMEDIDGLDNFGQPCMDYLQGRCGWGDECRLYHPPGEEGSLPKECRMGDWKCKFCGAINRHFRRRCSNCVQEKPQYKRERTLSKEDALLSSPDAEALAALRHQFGYDPCVAEDAVEHWKLRLQGTTTEEYLAERRAAYRVRILRRPPASALETRCQTQRHYPDTNVPPSPEVSEDDDDGGATGGRKRLRVETALPSGTAAAAAAAIFAQTIIERGVRDPSAANLFRDLGAQLHRIGSSNSSEVTLSEAQAEALLSACKLGFTAWNANRSMVPFISPFFKGLYPIVDKLRLSDEHRAQLEELARDF</sequence>
<feature type="domain" description="RanBP2-type" evidence="8">
    <location>
        <begin position="220"/>
        <end position="249"/>
    </location>
</feature>
<protein>
    <submittedName>
        <fullName evidence="9">Uncharacterized protein</fullName>
    </submittedName>
</protein>
<evidence type="ECO:0000256" key="5">
    <source>
        <dbReference type="PROSITE-ProRule" id="PRU00723"/>
    </source>
</evidence>